<proteinExistence type="predicted"/>
<evidence type="ECO:0000259" key="4">
    <source>
        <dbReference type="PROSITE" id="PS50893"/>
    </source>
</evidence>
<dbReference type="CDD" id="cd03230">
    <property type="entry name" value="ABC_DR_subfamily_A"/>
    <property type="match status" value="1"/>
</dbReference>
<keyword evidence="1" id="KW-0813">Transport</keyword>
<name>A0A1M7YMA8_9FIRM</name>
<gene>
    <name evidence="5" type="ORF">SAMN02745217_04264</name>
</gene>
<dbReference type="InterPro" id="IPR003593">
    <property type="entry name" value="AAA+_ATPase"/>
</dbReference>
<evidence type="ECO:0000313" key="6">
    <source>
        <dbReference type="Proteomes" id="UP000184612"/>
    </source>
</evidence>
<dbReference type="PANTHER" id="PTHR42939:SF1">
    <property type="entry name" value="ABC TRANSPORTER ATP-BINDING PROTEIN ALBC-RELATED"/>
    <property type="match status" value="1"/>
</dbReference>
<dbReference type="GO" id="GO:0016887">
    <property type="term" value="F:ATP hydrolysis activity"/>
    <property type="evidence" value="ECO:0007669"/>
    <property type="project" value="InterPro"/>
</dbReference>
<dbReference type="OrthoDB" id="9775135at2"/>
<dbReference type="Gene3D" id="3.40.50.300">
    <property type="entry name" value="P-loop containing nucleotide triphosphate hydrolases"/>
    <property type="match status" value="1"/>
</dbReference>
<dbReference type="Pfam" id="PF00005">
    <property type="entry name" value="ABC_tran"/>
    <property type="match status" value="1"/>
</dbReference>
<dbReference type="InterPro" id="IPR003439">
    <property type="entry name" value="ABC_transporter-like_ATP-bd"/>
</dbReference>
<dbReference type="AlphaFoldDB" id="A0A1M7YMA8"/>
<dbReference type="Proteomes" id="UP000184612">
    <property type="component" value="Unassembled WGS sequence"/>
</dbReference>
<dbReference type="STRING" id="1121345.SAMN02745217_04264"/>
<evidence type="ECO:0000256" key="1">
    <source>
        <dbReference type="ARBA" id="ARBA00022448"/>
    </source>
</evidence>
<dbReference type="PANTHER" id="PTHR42939">
    <property type="entry name" value="ABC TRANSPORTER ATP-BINDING PROTEIN ALBC-RELATED"/>
    <property type="match status" value="1"/>
</dbReference>
<dbReference type="InterPro" id="IPR027417">
    <property type="entry name" value="P-loop_NTPase"/>
</dbReference>
<dbReference type="EMBL" id="FRFD01000014">
    <property type="protein sequence ID" value="SHO53730.1"/>
    <property type="molecule type" value="Genomic_DNA"/>
</dbReference>
<organism evidence="5 6">
    <name type="scientific">Anaerocolumna xylanovorans DSM 12503</name>
    <dbReference type="NCBI Taxonomy" id="1121345"/>
    <lineage>
        <taxon>Bacteria</taxon>
        <taxon>Bacillati</taxon>
        <taxon>Bacillota</taxon>
        <taxon>Clostridia</taxon>
        <taxon>Lachnospirales</taxon>
        <taxon>Lachnospiraceae</taxon>
        <taxon>Anaerocolumna</taxon>
    </lineage>
</organism>
<dbReference type="InterPro" id="IPR051782">
    <property type="entry name" value="ABC_Transporter_VariousFunc"/>
</dbReference>
<dbReference type="SMART" id="SM00382">
    <property type="entry name" value="AAA"/>
    <property type="match status" value="1"/>
</dbReference>
<keyword evidence="6" id="KW-1185">Reference proteome</keyword>
<keyword evidence="2" id="KW-0547">Nucleotide-binding</keyword>
<accession>A0A1M7YMA8</accession>
<dbReference type="SUPFAM" id="SSF52540">
    <property type="entry name" value="P-loop containing nucleoside triphosphate hydrolases"/>
    <property type="match status" value="1"/>
</dbReference>
<feature type="domain" description="ABC transporter" evidence="4">
    <location>
        <begin position="2"/>
        <end position="227"/>
    </location>
</feature>
<keyword evidence="3" id="KW-0067">ATP-binding</keyword>
<protein>
    <submittedName>
        <fullName evidence="5">ABC-type multidrug transport system, ATPase component</fullName>
    </submittedName>
</protein>
<dbReference type="PROSITE" id="PS50893">
    <property type="entry name" value="ABC_TRANSPORTER_2"/>
    <property type="match status" value="1"/>
</dbReference>
<dbReference type="RefSeq" id="WP_073590894.1">
    <property type="nucleotide sequence ID" value="NZ_FRFD01000014.1"/>
</dbReference>
<sequence length="240" mass="26810">MIEIKYVTKRYGSTLANNDINLAASDGEITVLLGANGAGKSTLIKCICGLLRFEGSIMINGFDNHSIEAKRLLGYVPELPAMYPMLTVEEHLQFIARAYRLKNWEEYGKDLMTRFELLDKKEKLGQELSKGMQQKVSICCALLPRPKAVIFDEPFVGLDPHAIRELKQMITALREAGNSIIISTHMIESMEETWDTTYIMKNGSIMENKKRKDLKGSSSLEAIYFAITEGSAYPGGSSSK</sequence>
<evidence type="ECO:0000313" key="5">
    <source>
        <dbReference type="EMBL" id="SHO53730.1"/>
    </source>
</evidence>
<dbReference type="GO" id="GO:0005524">
    <property type="term" value="F:ATP binding"/>
    <property type="evidence" value="ECO:0007669"/>
    <property type="project" value="UniProtKB-KW"/>
</dbReference>
<reference evidence="5 6" key="1">
    <citation type="submission" date="2016-12" db="EMBL/GenBank/DDBJ databases">
        <authorList>
            <person name="Song W.-J."/>
            <person name="Kurnit D.M."/>
        </authorList>
    </citation>
    <scope>NUCLEOTIDE SEQUENCE [LARGE SCALE GENOMIC DNA]</scope>
    <source>
        <strain evidence="5 6">DSM 12503</strain>
    </source>
</reference>
<dbReference type="InterPro" id="IPR017871">
    <property type="entry name" value="ABC_transporter-like_CS"/>
</dbReference>
<evidence type="ECO:0000256" key="3">
    <source>
        <dbReference type="ARBA" id="ARBA00022840"/>
    </source>
</evidence>
<dbReference type="PROSITE" id="PS00211">
    <property type="entry name" value="ABC_TRANSPORTER_1"/>
    <property type="match status" value="1"/>
</dbReference>
<evidence type="ECO:0000256" key="2">
    <source>
        <dbReference type="ARBA" id="ARBA00022741"/>
    </source>
</evidence>